<evidence type="ECO:0000256" key="2">
    <source>
        <dbReference type="SAM" id="SignalP"/>
    </source>
</evidence>
<evidence type="ECO:0000259" key="3">
    <source>
        <dbReference type="PROSITE" id="PS51782"/>
    </source>
</evidence>
<proteinExistence type="predicted"/>
<dbReference type="InterPro" id="IPR018392">
    <property type="entry name" value="LysM"/>
</dbReference>
<feature type="compositionally biased region" description="Pro residues" evidence="1">
    <location>
        <begin position="204"/>
        <end position="220"/>
    </location>
</feature>
<reference evidence="4 5" key="1">
    <citation type="journal article" date="2019" name="Int. J. Syst. Evol. Microbiol.">
        <title>The Global Catalogue of Microorganisms (GCM) 10K type strain sequencing project: providing services to taxonomists for standard genome sequencing and annotation.</title>
        <authorList>
            <consortium name="The Broad Institute Genomics Platform"/>
            <consortium name="The Broad Institute Genome Sequencing Center for Infectious Disease"/>
            <person name="Wu L."/>
            <person name="Ma J."/>
        </authorList>
    </citation>
    <scope>NUCLEOTIDE SEQUENCE [LARGE SCALE GENOMIC DNA]</scope>
    <source>
        <strain evidence="4 5">JCM 15503</strain>
    </source>
</reference>
<dbReference type="SMART" id="SM00257">
    <property type="entry name" value="LysM"/>
    <property type="match status" value="1"/>
</dbReference>
<feature type="compositionally biased region" description="Pro residues" evidence="1">
    <location>
        <begin position="46"/>
        <end position="61"/>
    </location>
</feature>
<dbReference type="SUPFAM" id="SSF48452">
    <property type="entry name" value="TPR-like"/>
    <property type="match status" value="1"/>
</dbReference>
<feature type="compositionally biased region" description="Basic and acidic residues" evidence="1">
    <location>
        <begin position="224"/>
        <end position="249"/>
    </location>
</feature>
<feature type="domain" description="LysM" evidence="3">
    <location>
        <begin position="124"/>
        <end position="171"/>
    </location>
</feature>
<feature type="compositionally biased region" description="Low complexity" evidence="1">
    <location>
        <begin position="25"/>
        <end position="45"/>
    </location>
</feature>
<evidence type="ECO:0000313" key="4">
    <source>
        <dbReference type="EMBL" id="GAA0754555.1"/>
    </source>
</evidence>
<name>A0ABN1K4J4_9BURK</name>
<dbReference type="PROSITE" id="PS51782">
    <property type="entry name" value="LYSM"/>
    <property type="match status" value="1"/>
</dbReference>
<organism evidence="4 5">
    <name type="scientific">Ideonella azotifigens</name>
    <dbReference type="NCBI Taxonomy" id="513160"/>
    <lineage>
        <taxon>Bacteria</taxon>
        <taxon>Pseudomonadati</taxon>
        <taxon>Pseudomonadota</taxon>
        <taxon>Betaproteobacteria</taxon>
        <taxon>Burkholderiales</taxon>
        <taxon>Sphaerotilaceae</taxon>
        <taxon>Ideonella</taxon>
    </lineage>
</organism>
<feature type="signal peptide" evidence="2">
    <location>
        <begin position="1"/>
        <end position="22"/>
    </location>
</feature>
<protein>
    <recommendedName>
        <fullName evidence="3">LysM domain-containing protein</fullName>
    </recommendedName>
</protein>
<feature type="region of interest" description="Disordered" evidence="1">
    <location>
        <begin position="168"/>
        <end position="261"/>
    </location>
</feature>
<evidence type="ECO:0000256" key="1">
    <source>
        <dbReference type="SAM" id="MobiDB-lite"/>
    </source>
</evidence>
<dbReference type="PROSITE" id="PS51257">
    <property type="entry name" value="PROKAR_LIPOPROTEIN"/>
    <property type="match status" value="1"/>
</dbReference>
<feature type="chain" id="PRO_5045350917" description="LysM domain-containing protein" evidence="2">
    <location>
        <begin position="23"/>
        <end position="322"/>
    </location>
</feature>
<sequence>MLHTSSRALPALTLLALLAACAADGGRPSGQAATAPAPAASAASQPAPPPPPPPEPPPPAGPAAQAQAQKIALAAVDLLEAGREDDARAELQKALGLDYANKLANNLMRQITADPVATLGRESWVYTVRPNDSLSRIAGRFMGDIYAFYILARYNDIKVPRQVAGGQQIRVPGKAPPPGSLEPKEPVRGTPGTKGSDAGKPAVPDTPPPVAAPAPPPEPSPGERALRNGEAAERAGKLERALDEYRRAASLDQPGATAKAEAVRKRLVDKNTQAARTAFAKQDLAGAIRSWDSVLALDPNNELAKLERQKAVQLKLKVDQLK</sequence>
<dbReference type="InterPro" id="IPR011990">
    <property type="entry name" value="TPR-like_helical_dom_sf"/>
</dbReference>
<dbReference type="Proteomes" id="UP001500279">
    <property type="component" value="Unassembled WGS sequence"/>
</dbReference>
<dbReference type="Gene3D" id="1.25.40.10">
    <property type="entry name" value="Tetratricopeptide repeat domain"/>
    <property type="match status" value="1"/>
</dbReference>
<feature type="region of interest" description="Disordered" evidence="1">
    <location>
        <begin position="25"/>
        <end position="66"/>
    </location>
</feature>
<dbReference type="RefSeq" id="WP_231013005.1">
    <property type="nucleotide sequence ID" value="NZ_JAJNKD010000021.1"/>
</dbReference>
<dbReference type="Gene3D" id="3.10.350.10">
    <property type="entry name" value="LysM domain"/>
    <property type="match status" value="1"/>
</dbReference>
<dbReference type="CDD" id="cd00118">
    <property type="entry name" value="LysM"/>
    <property type="match status" value="1"/>
</dbReference>
<keyword evidence="5" id="KW-1185">Reference proteome</keyword>
<comment type="caution">
    <text evidence="4">The sequence shown here is derived from an EMBL/GenBank/DDBJ whole genome shotgun (WGS) entry which is preliminary data.</text>
</comment>
<gene>
    <name evidence="4" type="ORF">GCM10009107_31180</name>
</gene>
<dbReference type="Pfam" id="PF01476">
    <property type="entry name" value="LysM"/>
    <property type="match status" value="1"/>
</dbReference>
<keyword evidence="2" id="KW-0732">Signal</keyword>
<dbReference type="InterPro" id="IPR036779">
    <property type="entry name" value="LysM_dom_sf"/>
</dbReference>
<evidence type="ECO:0000313" key="5">
    <source>
        <dbReference type="Proteomes" id="UP001500279"/>
    </source>
</evidence>
<accession>A0ABN1K4J4</accession>
<dbReference type="EMBL" id="BAAAEW010000020">
    <property type="protein sequence ID" value="GAA0754555.1"/>
    <property type="molecule type" value="Genomic_DNA"/>
</dbReference>